<evidence type="ECO:0000259" key="1">
    <source>
        <dbReference type="Pfam" id="PF20586"/>
    </source>
</evidence>
<evidence type="ECO:0000313" key="2">
    <source>
        <dbReference type="EMBL" id="BFH72565.1"/>
    </source>
</evidence>
<dbReference type="InterPro" id="IPR046738">
    <property type="entry name" value="DUF6788"/>
</dbReference>
<proteinExistence type="predicted"/>
<accession>A0AAT9GNT6</accession>
<organism evidence="2">
    <name type="scientific">Sulfurisphaera javensis</name>
    <dbReference type="NCBI Taxonomy" id="2049879"/>
    <lineage>
        <taxon>Archaea</taxon>
        <taxon>Thermoproteota</taxon>
        <taxon>Thermoprotei</taxon>
        <taxon>Sulfolobales</taxon>
        <taxon>Sulfolobaceae</taxon>
        <taxon>Sulfurisphaera</taxon>
    </lineage>
</organism>
<reference evidence="2" key="1">
    <citation type="submission" date="2024-03" db="EMBL/GenBank/DDBJ databases">
        <title>Complete genome sequence of Sulfurisphaera javensis strain KD-1.</title>
        <authorList>
            <person name="Sakai H."/>
            <person name="Nur N."/>
            <person name="Suwanto A."/>
            <person name="Kurosawa N."/>
        </authorList>
    </citation>
    <scope>NUCLEOTIDE SEQUENCE</scope>
    <source>
        <strain evidence="2">KD-1</strain>
    </source>
</reference>
<sequence>MIWEKIRELEDRQKVLLDQIQELEKALQSLPTGHLEVKEINGKKYYYLRYWEDGRLKSKYIGKDPSQIEDKLKKAIEYRSKLSALKQEKEKIDRILYRISKIVEENNNS</sequence>
<dbReference type="GeneID" id="92353440"/>
<protein>
    <recommendedName>
        <fullName evidence="1">DUF6788 domain-containing protein</fullName>
    </recommendedName>
</protein>
<dbReference type="Pfam" id="PF20586">
    <property type="entry name" value="DUF6788"/>
    <property type="match status" value="1"/>
</dbReference>
<dbReference type="KEGG" id="sjv:SJAV_05090"/>
<dbReference type="AlphaFoldDB" id="A0AAT9GNT6"/>
<dbReference type="EMBL" id="AP031322">
    <property type="protein sequence ID" value="BFH72565.1"/>
    <property type="molecule type" value="Genomic_DNA"/>
</dbReference>
<dbReference type="RefSeq" id="WP_369610778.1">
    <property type="nucleotide sequence ID" value="NZ_AP031322.1"/>
</dbReference>
<feature type="domain" description="DUF6788" evidence="1">
    <location>
        <begin position="7"/>
        <end position="68"/>
    </location>
</feature>
<gene>
    <name evidence="2" type="ORF">SJAV_05090</name>
</gene>
<name>A0AAT9GNT6_9CREN</name>